<dbReference type="PRINTS" id="PR00455">
    <property type="entry name" value="HTHTETR"/>
</dbReference>
<keyword evidence="3" id="KW-0804">Transcription</keyword>
<dbReference type="PROSITE" id="PS50977">
    <property type="entry name" value="HTH_TETR_2"/>
    <property type="match status" value="1"/>
</dbReference>
<gene>
    <name evidence="6" type="ORF">PSA01_47300</name>
</gene>
<accession>A0ABQ0S482</accession>
<dbReference type="EMBL" id="BJNH01000060">
    <property type="protein sequence ID" value="GEC27701.1"/>
    <property type="molecule type" value="Genomic_DNA"/>
</dbReference>
<evidence type="ECO:0000256" key="1">
    <source>
        <dbReference type="ARBA" id="ARBA00023015"/>
    </source>
</evidence>
<proteinExistence type="predicted"/>
<dbReference type="InterPro" id="IPR049445">
    <property type="entry name" value="TetR_SbtR-like_C"/>
</dbReference>
<dbReference type="Proteomes" id="UP000320693">
    <property type="component" value="Unassembled WGS sequence"/>
</dbReference>
<dbReference type="PANTHER" id="PTHR30055:SF234">
    <property type="entry name" value="HTH-TYPE TRANSCRIPTIONAL REGULATOR BETI"/>
    <property type="match status" value="1"/>
</dbReference>
<dbReference type="Gene3D" id="1.10.357.10">
    <property type="entry name" value="Tetracycline Repressor, domain 2"/>
    <property type="match status" value="1"/>
</dbReference>
<keyword evidence="7" id="KW-1185">Reference proteome</keyword>
<evidence type="ECO:0000256" key="2">
    <source>
        <dbReference type="ARBA" id="ARBA00023125"/>
    </source>
</evidence>
<dbReference type="PANTHER" id="PTHR30055">
    <property type="entry name" value="HTH-TYPE TRANSCRIPTIONAL REGULATOR RUTR"/>
    <property type="match status" value="1"/>
</dbReference>
<keyword evidence="2 4" id="KW-0238">DNA-binding</keyword>
<evidence type="ECO:0000313" key="7">
    <source>
        <dbReference type="Proteomes" id="UP000320693"/>
    </source>
</evidence>
<dbReference type="SUPFAM" id="SSF48498">
    <property type="entry name" value="Tetracyclin repressor-like, C-terminal domain"/>
    <property type="match status" value="1"/>
</dbReference>
<dbReference type="SUPFAM" id="SSF46689">
    <property type="entry name" value="Homeodomain-like"/>
    <property type="match status" value="1"/>
</dbReference>
<evidence type="ECO:0000259" key="5">
    <source>
        <dbReference type="PROSITE" id="PS50977"/>
    </source>
</evidence>
<protein>
    <submittedName>
        <fullName evidence="6">TetR family transcriptional regulator</fullName>
    </submittedName>
</protein>
<evidence type="ECO:0000256" key="3">
    <source>
        <dbReference type="ARBA" id="ARBA00023163"/>
    </source>
</evidence>
<comment type="caution">
    <text evidence="6">The sequence shown here is derived from an EMBL/GenBank/DDBJ whole genome shotgun (WGS) entry which is preliminary data.</text>
</comment>
<sequence>MAERVTRMRADARRNREQLVTAARQVFLEQGVDAPLDEIARRAGVGIATLYRRFPDRQALIQQVMQDNLERSRAALERAAEEHSDAWSALVAYLHDVVDEQITLLVPVLAPNIHEELRRRGDVWSRREEVIGRFEQLVQAAKREGRLRGDVGAGDLEVWMVKVCRPIPVLTTEQNELATHRQLRVLIDGLLADTAGGPLPGTPQDGRVQLVLTGLDTHSADAR</sequence>
<dbReference type="InterPro" id="IPR036271">
    <property type="entry name" value="Tet_transcr_reg_TetR-rel_C_sf"/>
</dbReference>
<dbReference type="InterPro" id="IPR009057">
    <property type="entry name" value="Homeodomain-like_sf"/>
</dbReference>
<dbReference type="Pfam" id="PF21597">
    <property type="entry name" value="TetR_C_43"/>
    <property type="match status" value="1"/>
</dbReference>
<name>A0ABQ0S482_9PSEU</name>
<dbReference type="InterPro" id="IPR050109">
    <property type="entry name" value="HTH-type_TetR-like_transc_reg"/>
</dbReference>
<evidence type="ECO:0000313" key="6">
    <source>
        <dbReference type="EMBL" id="GEC27701.1"/>
    </source>
</evidence>
<feature type="DNA-binding region" description="H-T-H motif" evidence="4">
    <location>
        <begin position="35"/>
        <end position="54"/>
    </location>
</feature>
<dbReference type="Pfam" id="PF00440">
    <property type="entry name" value="TetR_N"/>
    <property type="match status" value="1"/>
</dbReference>
<feature type="domain" description="HTH tetR-type" evidence="5">
    <location>
        <begin position="13"/>
        <end position="72"/>
    </location>
</feature>
<reference evidence="6 7" key="1">
    <citation type="submission" date="2019-06" db="EMBL/GenBank/DDBJ databases">
        <title>Whole genome shotgun sequence of Pseudonocardia saturnea NBRC 14499.</title>
        <authorList>
            <person name="Hosoyama A."/>
            <person name="Uohara A."/>
            <person name="Ohji S."/>
            <person name="Ichikawa N."/>
        </authorList>
    </citation>
    <scope>NUCLEOTIDE SEQUENCE [LARGE SCALE GENOMIC DNA]</scope>
    <source>
        <strain evidence="6 7">NBRC 14499</strain>
    </source>
</reference>
<dbReference type="InterPro" id="IPR001647">
    <property type="entry name" value="HTH_TetR"/>
</dbReference>
<keyword evidence="1" id="KW-0805">Transcription regulation</keyword>
<organism evidence="6 7">
    <name type="scientific">Pseudonocardia saturnea</name>
    <dbReference type="NCBI Taxonomy" id="33909"/>
    <lineage>
        <taxon>Bacteria</taxon>
        <taxon>Bacillati</taxon>
        <taxon>Actinomycetota</taxon>
        <taxon>Actinomycetes</taxon>
        <taxon>Pseudonocardiales</taxon>
        <taxon>Pseudonocardiaceae</taxon>
        <taxon>Pseudonocardia</taxon>
    </lineage>
</organism>
<evidence type="ECO:0000256" key="4">
    <source>
        <dbReference type="PROSITE-ProRule" id="PRU00335"/>
    </source>
</evidence>